<comment type="caution">
    <text evidence="1">The sequence shown here is derived from an EMBL/GenBank/DDBJ whole genome shotgun (WGS) entry which is preliminary data.</text>
</comment>
<dbReference type="AlphaFoldDB" id="A0A7W9ZL82"/>
<dbReference type="EMBL" id="JACIIX010000020">
    <property type="protein sequence ID" value="MBB6212289.1"/>
    <property type="molecule type" value="Genomic_DNA"/>
</dbReference>
<protein>
    <submittedName>
        <fullName evidence="1">Uncharacterized protein</fullName>
    </submittedName>
</protein>
<dbReference type="RefSeq" id="WP_184266017.1">
    <property type="nucleotide sequence ID" value="NZ_JACIIX010000020.1"/>
</dbReference>
<name>A0A7W9ZL82_NOVIT</name>
<gene>
    <name evidence="1" type="ORF">FHS48_003739</name>
</gene>
<reference evidence="1 2" key="1">
    <citation type="submission" date="2020-08" db="EMBL/GenBank/DDBJ databases">
        <title>Genomic Encyclopedia of Type Strains, Phase IV (KMG-IV): sequencing the most valuable type-strain genomes for metagenomic binning, comparative biology and taxonomic classification.</title>
        <authorList>
            <person name="Goeker M."/>
        </authorList>
    </citation>
    <scope>NUCLEOTIDE SEQUENCE [LARGE SCALE GENOMIC DNA]</scope>
    <source>
        <strain evidence="1 2">DSM 11590</strain>
    </source>
</reference>
<organism evidence="1 2">
    <name type="scientific">Novispirillum itersonii</name>
    <name type="common">Aquaspirillum itersonii</name>
    <dbReference type="NCBI Taxonomy" id="189"/>
    <lineage>
        <taxon>Bacteria</taxon>
        <taxon>Pseudomonadati</taxon>
        <taxon>Pseudomonadota</taxon>
        <taxon>Alphaproteobacteria</taxon>
        <taxon>Rhodospirillales</taxon>
        <taxon>Novispirillaceae</taxon>
        <taxon>Novispirillum</taxon>
    </lineage>
</organism>
<keyword evidence="2" id="KW-1185">Reference proteome</keyword>
<accession>A0A7W9ZL82</accession>
<evidence type="ECO:0000313" key="1">
    <source>
        <dbReference type="EMBL" id="MBB6212289.1"/>
    </source>
</evidence>
<proteinExistence type="predicted"/>
<dbReference type="Proteomes" id="UP000544872">
    <property type="component" value="Unassembled WGS sequence"/>
</dbReference>
<evidence type="ECO:0000313" key="2">
    <source>
        <dbReference type="Proteomes" id="UP000544872"/>
    </source>
</evidence>
<sequence>MLIRERRLMLGKSRTQGLTAPAHGASTKPYQPLFTVRFRHDYYNGNERRCPDFQVMATPSTVTVLKTIGLAVQDFGTGFSISCPAGLLPSLIAYIERVRKVGEWPRLSFALVCTNPAFVGITELPLSFNPARENLYFTNRQAHQEHGLKDLQPGRRVTAASIKGVLPQTIDVKASPDLIEVQALDIAGQAVVTAPGPAYPSSPPGTGGTGGTVSVDFIGQAEGLYQLCSTYDTGLIRTGPWKLRTIASPLPMCFLDLLLCPPTPGAAGMYPITRDGDQVAVTPLDLELKFAARRSWWVYYVVPQGRGGGLSALQITGTGASFQQASPVILPTGDCAIPFWSDRRLPLSQQPEQRFQLSGQRDGPFFVGSDVSVTSLPLAPPAPVWPGQNGPVSEIYVYV</sequence>